<feature type="region of interest" description="Disordered" evidence="1">
    <location>
        <begin position="1367"/>
        <end position="1391"/>
    </location>
</feature>
<dbReference type="Gene3D" id="2.10.270.10">
    <property type="entry name" value="Cholin Binding"/>
    <property type="match status" value="1"/>
</dbReference>
<dbReference type="InterPro" id="IPR011050">
    <property type="entry name" value="Pectin_lyase_fold/virulence"/>
</dbReference>
<dbReference type="NCBIfam" id="NF041518">
    <property type="entry name" value="choice_anch_Q"/>
    <property type="match status" value="1"/>
</dbReference>
<accession>A0A7X2NIU2</accession>
<feature type="region of interest" description="Disordered" evidence="1">
    <location>
        <begin position="1271"/>
        <end position="1335"/>
    </location>
</feature>
<dbReference type="Pfam" id="PF08428">
    <property type="entry name" value="Rib"/>
    <property type="match status" value="2"/>
</dbReference>
<dbReference type="InterPro" id="IPR004124">
    <property type="entry name" value="Glyco_hydro_33_N"/>
</dbReference>
<protein>
    <recommendedName>
        <fullName evidence="2">Fibronectin type-III domain-containing protein</fullName>
    </recommendedName>
</protein>
<dbReference type="InterPro" id="IPR059115">
    <property type="entry name" value="Rib"/>
</dbReference>
<evidence type="ECO:0000313" key="4">
    <source>
        <dbReference type="Proteomes" id="UP000429958"/>
    </source>
</evidence>
<dbReference type="InterPro" id="IPR013783">
    <property type="entry name" value="Ig-like_fold"/>
</dbReference>
<organism evidence="3 4">
    <name type="scientific">Clostridium porci</name>
    <dbReference type="NCBI Taxonomy" id="2605778"/>
    <lineage>
        <taxon>Bacteria</taxon>
        <taxon>Bacillati</taxon>
        <taxon>Bacillota</taxon>
        <taxon>Clostridia</taxon>
        <taxon>Eubacteriales</taxon>
        <taxon>Clostridiaceae</taxon>
        <taxon>Clostridium</taxon>
    </lineage>
</organism>
<dbReference type="NCBIfam" id="TIGR02331">
    <property type="entry name" value="rib_alpha"/>
    <property type="match status" value="1"/>
</dbReference>
<dbReference type="EMBL" id="VUMD01000002">
    <property type="protein sequence ID" value="MSS35541.1"/>
    <property type="molecule type" value="Genomic_DNA"/>
</dbReference>
<dbReference type="Pfam" id="PF00041">
    <property type="entry name" value="fn3"/>
    <property type="match status" value="1"/>
</dbReference>
<feature type="domain" description="Fibronectin type-III" evidence="2">
    <location>
        <begin position="910"/>
        <end position="996"/>
    </location>
</feature>
<dbReference type="GO" id="GO:0005975">
    <property type="term" value="P:carbohydrate metabolic process"/>
    <property type="evidence" value="ECO:0007669"/>
    <property type="project" value="InterPro"/>
</dbReference>
<comment type="caution">
    <text evidence="3">The sequence shown here is derived from an EMBL/GenBank/DDBJ whole genome shotgun (WGS) entry which is preliminary data.</text>
</comment>
<keyword evidence="4" id="KW-1185">Reference proteome</keyword>
<evidence type="ECO:0000256" key="1">
    <source>
        <dbReference type="SAM" id="MobiDB-lite"/>
    </source>
</evidence>
<dbReference type="Proteomes" id="UP000429958">
    <property type="component" value="Unassembled WGS sequence"/>
</dbReference>
<dbReference type="CDD" id="cd00063">
    <property type="entry name" value="FN3"/>
    <property type="match status" value="1"/>
</dbReference>
<dbReference type="SUPFAM" id="SSF49265">
    <property type="entry name" value="Fibronectin type III"/>
    <property type="match status" value="1"/>
</dbReference>
<dbReference type="Pfam" id="PF02973">
    <property type="entry name" value="Sialidase"/>
    <property type="match status" value="1"/>
</dbReference>
<dbReference type="SUPFAM" id="SSF51126">
    <property type="entry name" value="Pectin lyase-like"/>
    <property type="match status" value="1"/>
</dbReference>
<dbReference type="GO" id="GO:0004308">
    <property type="term" value="F:exo-alpha-sialidase activity"/>
    <property type="evidence" value="ECO:0007669"/>
    <property type="project" value="InterPro"/>
</dbReference>
<evidence type="ECO:0000259" key="2">
    <source>
        <dbReference type="PROSITE" id="PS50853"/>
    </source>
</evidence>
<evidence type="ECO:0000313" key="3">
    <source>
        <dbReference type="EMBL" id="MSS35541.1"/>
    </source>
</evidence>
<feature type="compositionally biased region" description="Basic and acidic residues" evidence="1">
    <location>
        <begin position="1315"/>
        <end position="1331"/>
    </location>
</feature>
<gene>
    <name evidence="3" type="ORF">FYJ39_02835</name>
</gene>
<dbReference type="Gene3D" id="2.60.40.10">
    <property type="entry name" value="Immunoglobulins"/>
    <property type="match status" value="1"/>
</dbReference>
<dbReference type="SMART" id="SM00710">
    <property type="entry name" value="PbH1"/>
    <property type="match status" value="6"/>
</dbReference>
<dbReference type="Gene3D" id="2.60.120.200">
    <property type="match status" value="1"/>
</dbReference>
<dbReference type="SUPFAM" id="SSF49899">
    <property type="entry name" value="Concanavalin A-like lectins/glucanases"/>
    <property type="match status" value="1"/>
</dbReference>
<reference evidence="3 4" key="1">
    <citation type="submission" date="2019-08" db="EMBL/GenBank/DDBJ databases">
        <title>In-depth cultivation of the pig gut microbiome towards novel bacterial diversity and tailored functional studies.</title>
        <authorList>
            <person name="Wylensek D."/>
            <person name="Hitch T.C.A."/>
            <person name="Clavel T."/>
        </authorList>
    </citation>
    <scope>NUCLEOTIDE SEQUENCE [LARGE SCALE GENOMIC DNA]</scope>
    <source>
        <strain evidence="3 4">WCA-389-WT-23D1</strain>
    </source>
</reference>
<dbReference type="SMART" id="SM00060">
    <property type="entry name" value="FN3"/>
    <property type="match status" value="1"/>
</dbReference>
<dbReference type="PROSITE" id="PS50853">
    <property type="entry name" value="FN3"/>
    <property type="match status" value="1"/>
</dbReference>
<dbReference type="InterPro" id="IPR006626">
    <property type="entry name" value="PbH1"/>
</dbReference>
<proteinExistence type="predicted"/>
<dbReference type="Gene3D" id="2.160.20.10">
    <property type="entry name" value="Single-stranded right-handed beta-helix, Pectin lyase-like"/>
    <property type="match status" value="1"/>
</dbReference>
<dbReference type="SUPFAM" id="SSF69360">
    <property type="entry name" value="Cell wall binding repeat"/>
    <property type="match status" value="1"/>
</dbReference>
<dbReference type="InterPro" id="IPR012706">
    <property type="entry name" value="Rib_alpha_Esp_rpt"/>
</dbReference>
<sequence length="1579" mass="173755">MLFLYTPLFDTINHSGNERRKERKMRRKKRTLAAVLSLTMMLSSNMPLAAFAEEAAATSFVSGGTVEAPAPAESGSGHEDGDAADAVGAESTTYYVSSTKGSNENEGTSAEQAFASLLKINEITLRPGDKVLLERGSVFQNEYLHIKGSGNADAPIIIGSYGDTASPLPLIATNGYGVWYQDYNLASLDSTTHVLRGNVSSCILLYDVEYIEISDIAMTNEGNFASGESYSTADRMDRTGVAAVTQNIGTADHIVLRNLEIRNVQGNVYNKHMCNGGIYMVCAQPKDTATGISKYDDVLIEGCTLSNVNRWGIAVGYTCYWDKFRTRELADEVVMEYGSTNVVVRNNYLSDLGGDGITMMYCYQPLVERNVVTAFSRDMNNSIYTHPVSKKNGGKNRGGMLAAGIWPWKCKTPIFQYNECYDAHYSQDSQAWDADSGDGCVYQYNYSSNNAGGCVMFCLQQAVNSVFRYNISQNDLGGILNLSANPNGEIYNNVFYIKENVPVNRMRNGTTNIYNNIFYYAGSAPAPEKVCNWSWIKGTWSNNIYYNFSNIPNDVNAIREDPLFVNGGSAPVGAQDNGLVYDRSVFNGYKLKENSPAIDAGKPVSNAGEKDFFGNKLDKMPDIGAYETGLYTEDSNAAIIRTPYMITGRGAKQTLNVPSLEKNPTTTEEVLANIEIASKANASILKDGEEAEPMLVEDGMILRISAENGVYRDYTIKIKNSYDYVEEYSSAQGNVWFYQYKSKDGTYENMTVQDQWGGWMESYSNGMSNTWATVARDNKSHDGILSGPLYNKNGSNVESAVMAWRAPKSGSVTLSFGGGSVSGGAKLRGQTSGGPSYLKITKNGDSIITPINMTDTGGAFVKLDSQVIQVEQGDYICVECMTEAQASNPGFYVSPVVSYNNIGDEKAPSVPANVRASQVQDTKAVISWDASTDNVGVEGYNVYVEGEFKGTTKRNSYQLTGLTKGNEYTVEVNAFDLANNISEKGSVKFTAEAQELIYTLPEPVSLKGTEGGITLDEEVLDASKSLNAITITAEFVGPASLGSIISFSESNAMGNHFHVYADGETLGYELRGEWGNYSAKANCLEPGAENSMAFVANPKDYTIKLFADGELVNTKQLNASSWKMLKDYAAMDAVTIGQTPRSYVSKYPFIGDILNLNVYSVPLSDQDIKDRSSETVDVPVTVEKEKQSKDYKPKAKDEVIYIGDEVSLDEGNIANLDELPDDILIEDITDLDEIPTDRPGNYRNKGMLKITYSDGYEKILKVTIRVLSEDGVGTPSEATPSEATPSEAKESDAKRYDPLPQKVRIKPGETLEPEEGIKNKDELPSDTEYKDVTPSNVDKTKDYEAIIKVVYPDGSSEAIKVPVTVSKGSRGTGGSWSGKAGRSQSGGSGSKIINTSNDQIYSDPDMSVSSGSVDGSWILVDGASNKWSYHTSKGALAKNGWMYISHPSAKDEYGKFRWFKFNEDGIMEYGWIKSQNGKWYHLHTISDGNLGVLHRGWYYEPMDGKWYYLDQKTGAMREGWILIDNQYYYFTEASSDLQKEDVYWHDDNHSRRPYGSMYQNERTPDNYYVDANGVWKPES</sequence>
<feature type="compositionally biased region" description="Basic and acidic residues" evidence="1">
    <location>
        <begin position="1287"/>
        <end position="1297"/>
    </location>
</feature>
<dbReference type="InterPro" id="IPR013320">
    <property type="entry name" value="ConA-like_dom_sf"/>
</dbReference>
<dbReference type="InterPro" id="IPR003961">
    <property type="entry name" value="FN3_dom"/>
</dbReference>
<dbReference type="InterPro" id="IPR036116">
    <property type="entry name" value="FN3_sf"/>
</dbReference>
<dbReference type="InterPro" id="IPR012334">
    <property type="entry name" value="Pectin_lyas_fold"/>
</dbReference>
<feature type="region of interest" description="Disordered" evidence="1">
    <location>
        <begin position="65"/>
        <end position="84"/>
    </location>
</feature>
<dbReference type="InterPro" id="IPR059226">
    <property type="entry name" value="Choice_anch_Q_dom"/>
</dbReference>
<name>A0A7X2NIU2_9CLOT</name>